<sequence length="177" mass="19220">MAVRGGLASKNGARGLTYGLGSLNASISGALIPAGSATPDKITYACLCGQNFFCDHSRNLQECARLPGVVGNSIVFFCAKFHSLLIFVILQVSRGIFVAVYIPILSDLRPIPSSSCSTRKPAVIFTVLPDILLLRVIHNKTSFLHICKRTQHEPHRTYVSTRFDFGVSLLVSRTPLS</sequence>
<dbReference type="HOGENOM" id="CLU_1518045_0_0_1"/>
<keyword evidence="3" id="KW-1185">Reference proteome</keyword>
<keyword evidence="1" id="KW-0812">Transmembrane</keyword>
<evidence type="ECO:0000313" key="3">
    <source>
        <dbReference type="Proteomes" id="UP000053424"/>
    </source>
</evidence>
<reference evidence="2 3" key="1">
    <citation type="submission" date="2014-04" db="EMBL/GenBank/DDBJ databases">
        <authorList>
            <consortium name="DOE Joint Genome Institute"/>
            <person name="Kuo A."/>
            <person name="Gay G."/>
            <person name="Dore J."/>
            <person name="Kohler A."/>
            <person name="Nagy L.G."/>
            <person name="Floudas D."/>
            <person name="Copeland A."/>
            <person name="Barry K.W."/>
            <person name="Cichocki N."/>
            <person name="Veneault-Fourrey C."/>
            <person name="LaButti K."/>
            <person name="Lindquist E.A."/>
            <person name="Lipzen A."/>
            <person name="Lundell T."/>
            <person name="Morin E."/>
            <person name="Murat C."/>
            <person name="Sun H."/>
            <person name="Tunlid A."/>
            <person name="Henrissat B."/>
            <person name="Grigoriev I.V."/>
            <person name="Hibbett D.S."/>
            <person name="Martin F."/>
            <person name="Nordberg H.P."/>
            <person name="Cantor M.N."/>
            <person name="Hua S.X."/>
        </authorList>
    </citation>
    <scope>NUCLEOTIDE SEQUENCE [LARGE SCALE GENOMIC DNA]</scope>
    <source>
        <strain evidence="3">h7</strain>
    </source>
</reference>
<feature type="transmembrane region" description="Helical" evidence="1">
    <location>
        <begin position="84"/>
        <end position="102"/>
    </location>
</feature>
<accession>A0A0C2Z2H0</accession>
<keyword evidence="1" id="KW-0472">Membrane</keyword>
<keyword evidence="1" id="KW-1133">Transmembrane helix</keyword>
<evidence type="ECO:0000256" key="1">
    <source>
        <dbReference type="SAM" id="Phobius"/>
    </source>
</evidence>
<protein>
    <submittedName>
        <fullName evidence="2">Uncharacterized protein</fullName>
    </submittedName>
</protein>
<dbReference type="Proteomes" id="UP000053424">
    <property type="component" value="Unassembled WGS sequence"/>
</dbReference>
<reference evidence="3" key="2">
    <citation type="submission" date="2015-01" db="EMBL/GenBank/DDBJ databases">
        <title>Evolutionary Origins and Diversification of the Mycorrhizal Mutualists.</title>
        <authorList>
            <consortium name="DOE Joint Genome Institute"/>
            <consortium name="Mycorrhizal Genomics Consortium"/>
            <person name="Kohler A."/>
            <person name="Kuo A."/>
            <person name="Nagy L.G."/>
            <person name="Floudas D."/>
            <person name="Copeland A."/>
            <person name="Barry K.W."/>
            <person name="Cichocki N."/>
            <person name="Veneault-Fourrey C."/>
            <person name="LaButti K."/>
            <person name="Lindquist E.A."/>
            <person name="Lipzen A."/>
            <person name="Lundell T."/>
            <person name="Morin E."/>
            <person name="Murat C."/>
            <person name="Riley R."/>
            <person name="Ohm R."/>
            <person name="Sun H."/>
            <person name="Tunlid A."/>
            <person name="Henrissat B."/>
            <person name="Grigoriev I.V."/>
            <person name="Hibbett D.S."/>
            <person name="Martin F."/>
        </authorList>
    </citation>
    <scope>NUCLEOTIDE SEQUENCE [LARGE SCALE GENOMIC DNA]</scope>
    <source>
        <strain evidence="3">h7</strain>
    </source>
</reference>
<gene>
    <name evidence="2" type="ORF">M413DRAFT_200222</name>
</gene>
<dbReference type="AlphaFoldDB" id="A0A0C2Z2H0"/>
<proteinExistence type="predicted"/>
<evidence type="ECO:0000313" key="2">
    <source>
        <dbReference type="EMBL" id="KIM47452.1"/>
    </source>
</evidence>
<feature type="transmembrane region" description="Helical" evidence="1">
    <location>
        <begin position="122"/>
        <end position="138"/>
    </location>
</feature>
<organism evidence="2 3">
    <name type="scientific">Hebeloma cylindrosporum</name>
    <dbReference type="NCBI Taxonomy" id="76867"/>
    <lineage>
        <taxon>Eukaryota</taxon>
        <taxon>Fungi</taxon>
        <taxon>Dikarya</taxon>
        <taxon>Basidiomycota</taxon>
        <taxon>Agaricomycotina</taxon>
        <taxon>Agaricomycetes</taxon>
        <taxon>Agaricomycetidae</taxon>
        <taxon>Agaricales</taxon>
        <taxon>Agaricineae</taxon>
        <taxon>Hymenogastraceae</taxon>
        <taxon>Hebeloma</taxon>
    </lineage>
</organism>
<dbReference type="EMBL" id="KN831769">
    <property type="protein sequence ID" value="KIM47452.1"/>
    <property type="molecule type" value="Genomic_DNA"/>
</dbReference>
<name>A0A0C2Z2H0_HEBCY</name>